<dbReference type="EMBL" id="JADGMS010000013">
    <property type="protein sequence ID" value="KAF9670439.1"/>
    <property type="molecule type" value="Genomic_DNA"/>
</dbReference>
<proteinExistence type="predicted"/>
<evidence type="ECO:0000256" key="1">
    <source>
        <dbReference type="ARBA" id="ARBA00023268"/>
    </source>
</evidence>
<dbReference type="InterPro" id="IPR050951">
    <property type="entry name" value="Retrovirus_Pol_polyprotein"/>
</dbReference>
<keyword evidence="5" id="KW-1185">Reference proteome</keyword>
<feature type="domain" description="Reverse transcriptase/retrotransposon-derived protein RNase H-like" evidence="3">
    <location>
        <begin position="116"/>
        <end position="194"/>
    </location>
</feature>
<dbReference type="Pfam" id="PF17919">
    <property type="entry name" value="RT_RNaseH_2"/>
    <property type="match status" value="1"/>
</dbReference>
<feature type="transmembrane region" description="Helical" evidence="2">
    <location>
        <begin position="94"/>
        <end position="110"/>
    </location>
</feature>
<evidence type="ECO:0000313" key="4">
    <source>
        <dbReference type="EMBL" id="KAF9670439.1"/>
    </source>
</evidence>
<dbReference type="Gene3D" id="3.30.70.270">
    <property type="match status" value="1"/>
</dbReference>
<evidence type="ECO:0000313" key="5">
    <source>
        <dbReference type="Proteomes" id="UP000657918"/>
    </source>
</evidence>
<reference evidence="4 5" key="1">
    <citation type="submission" date="2020-10" db="EMBL/GenBank/DDBJ databases">
        <title>Plant Genome Project.</title>
        <authorList>
            <person name="Zhang R.-G."/>
        </authorList>
    </citation>
    <scope>NUCLEOTIDE SEQUENCE [LARGE SCALE GENOMIC DNA]</scope>
    <source>
        <strain evidence="4">FAFU-HL-1</strain>
        <tissue evidence="4">Leaf</tissue>
    </source>
</reference>
<gene>
    <name evidence="4" type="ORF">SADUNF_Sadunf13G0069100</name>
</gene>
<keyword evidence="2" id="KW-1133">Transmembrane helix</keyword>
<dbReference type="InterPro" id="IPR041577">
    <property type="entry name" value="RT_RNaseH_2"/>
</dbReference>
<feature type="transmembrane region" description="Helical" evidence="2">
    <location>
        <begin position="62"/>
        <end position="87"/>
    </location>
</feature>
<dbReference type="PANTHER" id="PTHR37984:SF5">
    <property type="entry name" value="PROTEIN NYNRIN-LIKE"/>
    <property type="match status" value="1"/>
</dbReference>
<dbReference type="GO" id="GO:0003824">
    <property type="term" value="F:catalytic activity"/>
    <property type="evidence" value="ECO:0007669"/>
    <property type="project" value="UniProtKB-KW"/>
</dbReference>
<dbReference type="PANTHER" id="PTHR37984">
    <property type="entry name" value="PROTEIN CBG26694"/>
    <property type="match status" value="1"/>
</dbReference>
<sequence length="210" mass="23825">MIFERDFGHLNLVLKVFKYCKPLINIDGAHLYERYDIKQTRIAMGSRMKSDLNSNLSTHIPFWMPLIWLGSLSTPSNACGVLGFLGLTRYYKKFIHGFAIIVALLTYLLTKEAFCWTPEVETAFHRMKIILTYPPDLQLQDFSTPFVVECYASSMGFYAILTQHNRPIAFYSEALNGSTLALSTYKKEMLAIVKRGKENGGADALSQIST</sequence>
<accession>A0A835JL62</accession>
<keyword evidence="1" id="KW-0511">Multifunctional enzyme</keyword>
<keyword evidence="2" id="KW-0812">Transmembrane</keyword>
<dbReference type="InterPro" id="IPR043128">
    <property type="entry name" value="Rev_trsase/Diguanyl_cyclase"/>
</dbReference>
<evidence type="ECO:0000256" key="2">
    <source>
        <dbReference type="SAM" id="Phobius"/>
    </source>
</evidence>
<protein>
    <recommendedName>
        <fullName evidence="3">Reverse transcriptase/retrotransposon-derived protein RNase H-like domain-containing protein</fullName>
    </recommendedName>
</protein>
<evidence type="ECO:0000259" key="3">
    <source>
        <dbReference type="Pfam" id="PF17919"/>
    </source>
</evidence>
<dbReference type="SUPFAM" id="SSF56672">
    <property type="entry name" value="DNA/RNA polymerases"/>
    <property type="match status" value="1"/>
</dbReference>
<comment type="caution">
    <text evidence="4">The sequence shown here is derived from an EMBL/GenBank/DDBJ whole genome shotgun (WGS) entry which is preliminary data.</text>
</comment>
<dbReference type="Proteomes" id="UP000657918">
    <property type="component" value="Unassembled WGS sequence"/>
</dbReference>
<dbReference type="AlphaFoldDB" id="A0A835JL62"/>
<name>A0A835JL62_9ROSI</name>
<dbReference type="InterPro" id="IPR043502">
    <property type="entry name" value="DNA/RNA_pol_sf"/>
</dbReference>
<organism evidence="4 5">
    <name type="scientific">Salix dunnii</name>
    <dbReference type="NCBI Taxonomy" id="1413687"/>
    <lineage>
        <taxon>Eukaryota</taxon>
        <taxon>Viridiplantae</taxon>
        <taxon>Streptophyta</taxon>
        <taxon>Embryophyta</taxon>
        <taxon>Tracheophyta</taxon>
        <taxon>Spermatophyta</taxon>
        <taxon>Magnoliopsida</taxon>
        <taxon>eudicotyledons</taxon>
        <taxon>Gunneridae</taxon>
        <taxon>Pentapetalae</taxon>
        <taxon>rosids</taxon>
        <taxon>fabids</taxon>
        <taxon>Malpighiales</taxon>
        <taxon>Salicaceae</taxon>
        <taxon>Saliceae</taxon>
        <taxon>Salix</taxon>
    </lineage>
</organism>
<keyword evidence="2" id="KW-0472">Membrane</keyword>
<dbReference type="OrthoDB" id="1909920at2759"/>